<dbReference type="Proteomes" id="UP000220214">
    <property type="component" value="Chromosome 14"/>
</dbReference>
<organism evidence="2 7">
    <name type="scientific">Plasmodium berghei</name>
    <dbReference type="NCBI Taxonomy" id="5821"/>
    <lineage>
        <taxon>Eukaryota</taxon>
        <taxon>Sar</taxon>
        <taxon>Alveolata</taxon>
        <taxon>Apicomplexa</taxon>
        <taxon>Aconoidasida</taxon>
        <taxon>Haemosporida</taxon>
        <taxon>Plasmodiidae</taxon>
        <taxon>Plasmodium</taxon>
        <taxon>Plasmodium (Vinckeia)</taxon>
    </lineage>
</organism>
<evidence type="ECO:0000313" key="9">
    <source>
        <dbReference type="Proteomes" id="UP000219974"/>
    </source>
</evidence>
<evidence type="ECO:0000313" key="6">
    <source>
        <dbReference type="EMBL" id="SCO63931.1"/>
    </source>
</evidence>
<gene>
    <name evidence="2" type="ORF">PBK173_000427800</name>
    <name evidence="4" type="ORF">PBNK65E_000417200</name>
    <name evidence="3" type="ORF">PBNK65NY_000416500</name>
    <name evidence="6" type="ORF">PBSP11A_000416900</name>
    <name evidence="5" type="ORF">PBSP11RLL_000416500</name>
</gene>
<evidence type="ECO:0000313" key="7">
    <source>
        <dbReference type="Proteomes" id="UP000069549"/>
    </source>
</evidence>
<keyword evidence="1" id="KW-0812">Transmembrane</keyword>
<dbReference type="Proteomes" id="UP000516480">
    <property type="component" value="Chromosome 14"/>
</dbReference>
<reference evidence="2 7" key="1">
    <citation type="submission" date="2016-02" db="EMBL/GenBank/DDBJ databases">
        <authorList>
            <consortium name="Pathogen Informatics"/>
        </authorList>
    </citation>
    <scope>NUCLEOTIDE SEQUENCE [LARGE SCALE GENOMIC DNA]</scope>
    <source>
        <strain evidence="2 7">K173</strain>
        <strain evidence="3 11">NK65 ny</strain>
        <strain evidence="4 10">NK65e</strain>
        <strain evidence="6 8">SP11 Antwerpcl1</strain>
        <strain evidence="5 9">SP11 RLL</strain>
    </source>
</reference>
<dbReference type="Proteomes" id="UP000219974">
    <property type="component" value="Chromosome 14"/>
</dbReference>
<accession>A0A0Z0A9G5</accession>
<dbReference type="InterPro" id="IPR006477">
    <property type="entry name" value="Yir_bir_cir"/>
</dbReference>
<dbReference type="AlphaFoldDB" id="A0A0Z0A9G5"/>
<dbReference type="NCBIfam" id="TIGR01590">
    <property type="entry name" value="yir-bir-cir_Pla"/>
    <property type="match status" value="1"/>
</dbReference>
<evidence type="ECO:0000313" key="2">
    <source>
        <dbReference type="EMBL" id="CXJ09427.1"/>
    </source>
</evidence>
<evidence type="ECO:0000256" key="1">
    <source>
        <dbReference type="SAM" id="Phobius"/>
    </source>
</evidence>
<evidence type="ECO:0000313" key="3">
    <source>
        <dbReference type="EMBL" id="SCM25898.1"/>
    </source>
</evidence>
<name>A0A0Z0A9G5_PLABE</name>
<dbReference type="Proteomes" id="UP000219860">
    <property type="component" value="Chromosome 14"/>
</dbReference>
<dbReference type="EMBL" id="LT160034">
    <property type="protein sequence ID" value="CXJ09427.1"/>
    <property type="molecule type" value="Genomic_DNA"/>
</dbReference>
<dbReference type="OrthoDB" id="373257at2759"/>
<dbReference type="Pfam" id="PF06022">
    <property type="entry name" value="Cir_Bir_Yir"/>
    <property type="match status" value="1"/>
</dbReference>
<keyword evidence="1" id="KW-0472">Membrane</keyword>
<evidence type="ECO:0000313" key="10">
    <source>
        <dbReference type="Proteomes" id="UP000220214"/>
    </source>
</evidence>
<protein>
    <submittedName>
        <fullName evidence="2">Plasmodium variant antigen protein Cir/Yir/Bir, putative</fullName>
    </submittedName>
</protein>
<sequence length="281" mass="33196">MDYDLYQQFSELRKFYPDELNNTSRLDFHSNGNIRNYCPNQSSGEKKQCKTELDKMNADCLLLFEKLFSNYAKSNIVEYIIIWLGYVLNLKNDKSINNLNEFYNKYIDKYNEYSKTVDDYSDNNNNSYKDLINQKKHLMNFGTKDMSKFYDAFKSLFNMYTECNTTDPYCTKYSKYANQFDYDNLKNKFKGCSLIPEIKTTQPSIASSEDDSEQIFEQNYEQTFEHSSEVTSSISSIGNKLIPVLSILVAITIFWAISYKYSLFGFRKQSQKQHLREKIKK</sequence>
<evidence type="ECO:0000313" key="5">
    <source>
        <dbReference type="EMBL" id="SCO62373.1"/>
    </source>
</evidence>
<proteinExistence type="predicted"/>
<evidence type="ECO:0000313" key="8">
    <source>
        <dbReference type="Proteomes" id="UP000219860"/>
    </source>
</evidence>
<dbReference type="EMBL" id="LT608278">
    <property type="protein sequence ID" value="SCO62373.1"/>
    <property type="molecule type" value="Genomic_DNA"/>
</dbReference>
<evidence type="ECO:0000313" key="11">
    <source>
        <dbReference type="Proteomes" id="UP000516480"/>
    </source>
</evidence>
<feature type="transmembrane region" description="Helical" evidence="1">
    <location>
        <begin position="241"/>
        <end position="259"/>
    </location>
</feature>
<dbReference type="EMBL" id="LT614640">
    <property type="protein sequence ID" value="SCN28170.1"/>
    <property type="molecule type" value="Genomic_DNA"/>
</dbReference>
<dbReference type="Proteomes" id="UP000069549">
    <property type="component" value="Chromosome 14"/>
</dbReference>
<keyword evidence="1" id="KW-1133">Transmembrane helix</keyword>
<evidence type="ECO:0000313" key="4">
    <source>
        <dbReference type="EMBL" id="SCN28170.1"/>
    </source>
</evidence>
<dbReference type="EMBL" id="LT608150">
    <property type="protein sequence ID" value="SCM25898.1"/>
    <property type="molecule type" value="Genomic_DNA"/>
</dbReference>
<dbReference type="EMBL" id="LT608262">
    <property type="protein sequence ID" value="SCO63931.1"/>
    <property type="molecule type" value="Genomic_DNA"/>
</dbReference>